<gene>
    <name evidence="1" type="ORF">GAO09_29020</name>
</gene>
<evidence type="ECO:0008006" key="3">
    <source>
        <dbReference type="Google" id="ProtNLM"/>
    </source>
</evidence>
<evidence type="ECO:0000313" key="2">
    <source>
        <dbReference type="Proteomes" id="UP000435138"/>
    </source>
</evidence>
<comment type="caution">
    <text evidence="1">The sequence shown here is derived from an EMBL/GenBank/DDBJ whole genome shotgun (WGS) entry which is preliminary data.</text>
</comment>
<evidence type="ECO:0000313" key="1">
    <source>
        <dbReference type="EMBL" id="MQY50077.1"/>
    </source>
</evidence>
<dbReference type="SUPFAM" id="SSF141571">
    <property type="entry name" value="Pentapeptide repeat-like"/>
    <property type="match status" value="1"/>
</dbReference>
<sequence length="370" mass="42497">MNNTFELSEGYREKVSSIASVETTNFSELVKLSELSKSEDFRGANLSEVDFSNSDLRGFDFTGADLSRTRGTGFKIDQTTILTNANVSASVLAMQKERFDFFNANPEHYPLFKRLKNEYWTTGSLWIGDNLKRTSKNYDVSSKIAKFLYSSVRDQTYKNSILYAIKYTFEDRNEYKNFLLDQIIDPEISYRSLRNVIEILARGFSKDTAVRTTILSFLTHDDAEIRKLCVSPVVERLFFVKNKEAIVQAMMSEPESDIRKLYCQNAPTALMGFEADLLFNEEKRTYHDYRLPIDDKTFMSLVRGAARRQKVIRKSFNLRSNMTSTVVTFSDLDVVLADVNLQLSQLAEKGLPLELKYKVGSAFDAWLNMD</sequence>
<reference evidence="1 2" key="1">
    <citation type="submission" date="2019-11" db="EMBL/GenBank/DDBJ databases">
        <title>Genome analysis of Rhizobacterium cereale a novel genus and species isolated from maize roots in North Spain.</title>
        <authorList>
            <person name="Menendez E."/>
            <person name="Flores-Felix J.D."/>
            <person name="Ramirez-Bahena M.-H."/>
            <person name="Igual J.M."/>
            <person name="Garcia-Fraile P."/>
            <person name="Peix A."/>
            <person name="Velazquez E."/>
        </authorList>
    </citation>
    <scope>NUCLEOTIDE SEQUENCE [LARGE SCALE GENOMIC DNA]</scope>
    <source>
        <strain evidence="1 2">RZME27</strain>
    </source>
</reference>
<dbReference type="AlphaFoldDB" id="A0A6A8AJL2"/>
<dbReference type="InterPro" id="IPR001646">
    <property type="entry name" value="5peptide_repeat"/>
</dbReference>
<dbReference type="Gene3D" id="2.160.20.80">
    <property type="entry name" value="E3 ubiquitin-protein ligase SopA"/>
    <property type="match status" value="1"/>
</dbReference>
<dbReference type="Pfam" id="PF00805">
    <property type="entry name" value="Pentapeptide"/>
    <property type="match status" value="1"/>
</dbReference>
<proteinExistence type="predicted"/>
<protein>
    <recommendedName>
        <fullName evidence="3">Pentapeptide repeat-containing protein</fullName>
    </recommendedName>
</protein>
<dbReference type="Proteomes" id="UP000435138">
    <property type="component" value="Unassembled WGS sequence"/>
</dbReference>
<name>A0A6A8AJL2_9HYPH</name>
<organism evidence="1 2">
    <name type="scientific">Endobacterium cereale</name>
    <dbReference type="NCBI Taxonomy" id="2663029"/>
    <lineage>
        <taxon>Bacteria</taxon>
        <taxon>Pseudomonadati</taxon>
        <taxon>Pseudomonadota</taxon>
        <taxon>Alphaproteobacteria</taxon>
        <taxon>Hyphomicrobiales</taxon>
        <taxon>Rhizobiaceae</taxon>
        <taxon>Endobacterium</taxon>
    </lineage>
</organism>
<accession>A0A6A8AJL2</accession>
<dbReference type="EMBL" id="WIXI01000051">
    <property type="protein sequence ID" value="MQY50077.1"/>
    <property type="molecule type" value="Genomic_DNA"/>
</dbReference>
<keyword evidence="2" id="KW-1185">Reference proteome</keyword>
<dbReference type="RefSeq" id="WP_153360375.1">
    <property type="nucleotide sequence ID" value="NZ_WIXI01000051.1"/>
</dbReference>